<dbReference type="AlphaFoldDB" id="A0A1S6U8V8"/>
<protein>
    <submittedName>
        <fullName evidence="8">Lipid A biosynthesis lauroyl acyltransferase</fullName>
        <ecNumber evidence="8">2.3.1.241</ecNumber>
    </submittedName>
</protein>
<evidence type="ECO:0000256" key="7">
    <source>
        <dbReference type="SAM" id="Phobius"/>
    </source>
</evidence>
<dbReference type="GeneID" id="56566982"/>
<dbReference type="PANTHER" id="PTHR30606:SF9">
    <property type="entry name" value="LIPID A BIOSYNTHESIS LAUROYLTRANSFERASE"/>
    <property type="match status" value="1"/>
</dbReference>
<keyword evidence="5 7" id="KW-0472">Membrane</keyword>
<dbReference type="NCBIfam" id="NF006270">
    <property type="entry name" value="PRK08419.1"/>
    <property type="match status" value="1"/>
</dbReference>
<proteinExistence type="predicted"/>
<evidence type="ECO:0000313" key="8">
    <source>
        <dbReference type="EMBL" id="AQW88184.1"/>
    </source>
</evidence>
<comment type="subcellular location">
    <subcellularLocation>
        <location evidence="1">Cell inner membrane</location>
    </subcellularLocation>
</comment>
<evidence type="ECO:0000313" key="9">
    <source>
        <dbReference type="Proteomes" id="UP000190868"/>
    </source>
</evidence>
<keyword evidence="7" id="KW-0812">Transmembrane</keyword>
<accession>A0A1S6U8V8</accession>
<dbReference type="PANTHER" id="PTHR30606">
    <property type="entry name" value="LIPID A BIOSYNTHESIS LAUROYL ACYLTRANSFERASE"/>
    <property type="match status" value="1"/>
</dbReference>
<evidence type="ECO:0000256" key="5">
    <source>
        <dbReference type="ARBA" id="ARBA00023136"/>
    </source>
</evidence>
<organism evidence="8 9">
    <name type="scientific">Campylobacter pinnipediorum subsp. caledonicus</name>
    <dbReference type="NCBI Taxonomy" id="1874362"/>
    <lineage>
        <taxon>Bacteria</taxon>
        <taxon>Pseudomonadati</taxon>
        <taxon>Campylobacterota</taxon>
        <taxon>Epsilonproteobacteria</taxon>
        <taxon>Campylobacterales</taxon>
        <taxon>Campylobacteraceae</taxon>
        <taxon>Campylobacter</taxon>
    </lineage>
</organism>
<dbReference type="CDD" id="cd07984">
    <property type="entry name" value="LPLAT_LABLAT-like"/>
    <property type="match status" value="1"/>
</dbReference>
<sequence>MDKVYIFGFYFLKTLIAITPSCIHNIFIKFMAFVYMKTNKKRFKVIMTNLDLAFEDSLTYEQKLNIANKVYINFANFLGINFIKNQDSTKEKILDRVVFKNENFLTKAIKDKRSIIIQSAHCGEWELIPLAIAAKFGKGSVIGRKLDSNAMQKILQKNRTQFNLELIDKKDGIKQILKSIKDGRMIGILVDQNTAKKEGIEVSFFNKRALHTPSASVIAEKTNSIIIPTLIHKLNENKNEICFFEPIDPNDYQNMKKHEAILQMTQKQADITEYFIRQNPDEYFWFHKRFKHFYEDKYEN</sequence>
<dbReference type="EC" id="2.3.1.241" evidence="8"/>
<keyword evidence="3" id="KW-0997">Cell inner membrane</keyword>
<keyword evidence="2" id="KW-1003">Cell membrane</keyword>
<evidence type="ECO:0000256" key="6">
    <source>
        <dbReference type="ARBA" id="ARBA00023315"/>
    </source>
</evidence>
<evidence type="ECO:0000256" key="2">
    <source>
        <dbReference type="ARBA" id="ARBA00022475"/>
    </source>
</evidence>
<evidence type="ECO:0000256" key="1">
    <source>
        <dbReference type="ARBA" id="ARBA00004533"/>
    </source>
</evidence>
<evidence type="ECO:0000256" key="3">
    <source>
        <dbReference type="ARBA" id="ARBA00022519"/>
    </source>
</evidence>
<dbReference type="GO" id="GO:0009247">
    <property type="term" value="P:glycolipid biosynthetic process"/>
    <property type="evidence" value="ECO:0007669"/>
    <property type="project" value="UniProtKB-ARBA"/>
</dbReference>
<reference evidence="9" key="1">
    <citation type="submission" date="2016-09" db="EMBL/GenBank/DDBJ databases">
        <title>Comparative genomics of the Campylobacter concisus group.</title>
        <authorList>
            <person name="Miller W.G."/>
            <person name="Yee E."/>
            <person name="Chapman M.H."/>
            <person name="Huynh S."/>
            <person name="Bono J.L."/>
            <person name="On S.L.W."/>
            <person name="StLeger J."/>
            <person name="Foster G."/>
            <person name="Parker C.T."/>
        </authorList>
    </citation>
    <scope>NUCLEOTIDE SEQUENCE [LARGE SCALE GENOMIC DNA]</scope>
    <source>
        <strain evidence="9">RM18021</strain>
    </source>
</reference>
<keyword evidence="4 8" id="KW-0808">Transferase</keyword>
<feature type="transmembrane region" description="Helical" evidence="7">
    <location>
        <begin position="6"/>
        <end position="35"/>
    </location>
</feature>
<dbReference type="KEGG" id="cpin:CPIN18020_1342"/>
<name>A0A1S6U8V8_9BACT</name>
<dbReference type="EMBL" id="CP017258">
    <property type="protein sequence ID" value="AQW88184.1"/>
    <property type="molecule type" value="Genomic_DNA"/>
</dbReference>
<dbReference type="Proteomes" id="UP000190868">
    <property type="component" value="Chromosome"/>
</dbReference>
<keyword evidence="7" id="KW-1133">Transmembrane helix</keyword>
<keyword evidence="6 8" id="KW-0012">Acyltransferase</keyword>
<evidence type="ECO:0000256" key="4">
    <source>
        <dbReference type="ARBA" id="ARBA00022679"/>
    </source>
</evidence>
<dbReference type="GO" id="GO:0008913">
    <property type="term" value="F:Kdo2-lipid IVA acyltransferase activity"/>
    <property type="evidence" value="ECO:0007669"/>
    <property type="project" value="UniProtKB-EC"/>
</dbReference>
<dbReference type="RefSeq" id="WP_078423716.1">
    <property type="nucleotide sequence ID" value="NZ_CP017018.1"/>
</dbReference>
<dbReference type="Pfam" id="PF03279">
    <property type="entry name" value="Lip_A_acyltrans"/>
    <property type="match status" value="1"/>
</dbReference>
<keyword evidence="9" id="KW-1185">Reference proteome</keyword>
<gene>
    <name evidence="8" type="primary">waaM</name>
    <name evidence="8" type="ORF">CPIN18021_1391</name>
</gene>
<dbReference type="InterPro" id="IPR004960">
    <property type="entry name" value="LipA_acyltrans"/>
</dbReference>
<dbReference type="GO" id="GO:0005886">
    <property type="term" value="C:plasma membrane"/>
    <property type="evidence" value="ECO:0007669"/>
    <property type="project" value="UniProtKB-SubCell"/>
</dbReference>